<dbReference type="Proteomes" id="UP000325116">
    <property type="component" value="Unassembled WGS sequence"/>
</dbReference>
<dbReference type="AlphaFoldDB" id="A0A5C8CFM7"/>
<keyword evidence="1" id="KW-0732">Signal</keyword>
<dbReference type="SUPFAM" id="SSF56925">
    <property type="entry name" value="OMPA-like"/>
    <property type="match status" value="1"/>
</dbReference>
<sequence length="213" mass="24139">MIKKTVLICFIYFCMSNIANGIETGLYLSPKFIFSASSLKVNNKNVNNLFIGAGASIGYNFYAFNLSSPIRLEFEYLFRGGLNRNIYSAGVDSMKSHSFLFGAYYDINFLKVDYNPVVESKVYRNGKRYLMNFYLGILLGAGLEKYITDTITEKIGMITIANYYNQTKLIYGLGLGFGINITTLITLDFGYRLLFDSKAEIKNDIIIALRLNF</sequence>
<evidence type="ECO:0000313" key="5">
    <source>
        <dbReference type="Proteomes" id="UP000325116"/>
    </source>
</evidence>
<dbReference type="EMBL" id="SAXT01000005">
    <property type="protein sequence ID" value="TXJ12100.1"/>
    <property type="molecule type" value="Genomic_DNA"/>
</dbReference>
<evidence type="ECO:0000313" key="4">
    <source>
        <dbReference type="EMBL" id="TXJ12100.1"/>
    </source>
</evidence>
<dbReference type="InterPro" id="IPR011250">
    <property type="entry name" value="OMP/PagP_B-barrel"/>
</dbReference>
<dbReference type="InterPro" id="IPR027385">
    <property type="entry name" value="Beta-barrel_OMP"/>
</dbReference>
<evidence type="ECO:0000256" key="2">
    <source>
        <dbReference type="SAM" id="Phobius"/>
    </source>
</evidence>
<feature type="transmembrane region" description="Helical" evidence="2">
    <location>
        <begin position="168"/>
        <end position="191"/>
    </location>
</feature>
<protein>
    <submittedName>
        <fullName evidence="4">Tia invasion determinant</fullName>
    </submittedName>
</protein>
<reference evidence="4 5" key="1">
    <citation type="journal article" date="1992" name="Lakartidningen">
        <title>[Penicillin V and not amoxicillin is the first choice preparation in acute otitis].</title>
        <authorList>
            <person name="Kamme C."/>
            <person name="Lundgren K."/>
            <person name="Prellner K."/>
        </authorList>
    </citation>
    <scope>NUCLEOTIDE SEQUENCE [LARGE SCALE GENOMIC DNA]</scope>
    <source>
        <strain evidence="4 5">W1</strain>
    </source>
</reference>
<name>A0A5C8CFM7_9SPIR</name>
<feature type="domain" description="Outer membrane protein beta-barrel" evidence="3">
    <location>
        <begin position="6"/>
        <end position="204"/>
    </location>
</feature>
<comment type="caution">
    <text evidence="4">The sequence shown here is derived from an EMBL/GenBank/DDBJ whole genome shotgun (WGS) entry which is preliminary data.</text>
</comment>
<gene>
    <name evidence="4" type="ORF">EPJ80_10465</name>
</gene>
<evidence type="ECO:0000259" key="3">
    <source>
        <dbReference type="Pfam" id="PF13505"/>
    </source>
</evidence>
<keyword evidence="2" id="KW-0472">Membrane</keyword>
<feature type="transmembrane region" description="Helical" evidence="2">
    <location>
        <begin position="45"/>
        <end position="64"/>
    </location>
</feature>
<dbReference type="RefSeq" id="WP_147758915.1">
    <property type="nucleotide sequence ID" value="NZ_SAXT01000005.1"/>
</dbReference>
<keyword evidence="2" id="KW-0812">Transmembrane</keyword>
<dbReference type="Pfam" id="PF13505">
    <property type="entry name" value="OMP_b-brl"/>
    <property type="match status" value="1"/>
</dbReference>
<dbReference type="Gene3D" id="2.40.160.20">
    <property type="match status" value="1"/>
</dbReference>
<keyword evidence="2" id="KW-1133">Transmembrane helix</keyword>
<proteinExistence type="predicted"/>
<evidence type="ECO:0000256" key="1">
    <source>
        <dbReference type="ARBA" id="ARBA00022729"/>
    </source>
</evidence>
<organism evidence="4 5">
    <name type="scientific">Brachyspira aalborgi</name>
    <dbReference type="NCBI Taxonomy" id="29522"/>
    <lineage>
        <taxon>Bacteria</taxon>
        <taxon>Pseudomonadati</taxon>
        <taxon>Spirochaetota</taxon>
        <taxon>Spirochaetia</taxon>
        <taxon>Brachyspirales</taxon>
        <taxon>Brachyspiraceae</taxon>
        <taxon>Brachyspira</taxon>
    </lineage>
</organism>
<accession>A0A5C8CFM7</accession>